<reference evidence="1 2" key="1">
    <citation type="submission" date="2020-04" db="EMBL/GenBank/DDBJ databases">
        <title>Flammeovirga sp. SR4, a novel species isolated from seawater.</title>
        <authorList>
            <person name="Wang X."/>
        </authorList>
    </citation>
    <scope>NUCLEOTIDE SEQUENCE [LARGE SCALE GENOMIC DNA]</scope>
    <source>
        <strain evidence="1 2">SR4</strain>
    </source>
</reference>
<protein>
    <submittedName>
        <fullName evidence="1">M14 family metallopeptidase</fullName>
    </submittedName>
</protein>
<organism evidence="1 2">
    <name type="scientific">Flammeovirga agarivorans</name>
    <dbReference type="NCBI Taxonomy" id="2726742"/>
    <lineage>
        <taxon>Bacteria</taxon>
        <taxon>Pseudomonadati</taxon>
        <taxon>Bacteroidota</taxon>
        <taxon>Cytophagia</taxon>
        <taxon>Cytophagales</taxon>
        <taxon>Flammeovirgaceae</taxon>
        <taxon>Flammeovirga</taxon>
    </lineage>
</organism>
<comment type="caution">
    <text evidence="1">The sequence shown here is derived from an EMBL/GenBank/DDBJ whole genome shotgun (WGS) entry which is preliminary data.</text>
</comment>
<dbReference type="CDD" id="cd06241">
    <property type="entry name" value="M14-like"/>
    <property type="match status" value="1"/>
</dbReference>
<dbReference type="Proteomes" id="UP000585050">
    <property type="component" value="Unassembled WGS sequence"/>
</dbReference>
<name>A0A7X8SIG0_9BACT</name>
<dbReference type="EMBL" id="JABAIL010000002">
    <property type="protein sequence ID" value="NLR90825.1"/>
    <property type="molecule type" value="Genomic_DNA"/>
</dbReference>
<dbReference type="SUPFAM" id="SSF53187">
    <property type="entry name" value="Zn-dependent exopeptidases"/>
    <property type="match status" value="1"/>
</dbReference>
<keyword evidence="2" id="KW-1185">Reference proteome</keyword>
<dbReference type="AlphaFoldDB" id="A0A7X8SIG0"/>
<accession>A0A7X8SIG0</accession>
<evidence type="ECO:0000313" key="1">
    <source>
        <dbReference type="EMBL" id="NLR90825.1"/>
    </source>
</evidence>
<evidence type="ECO:0000313" key="2">
    <source>
        <dbReference type="Proteomes" id="UP000585050"/>
    </source>
</evidence>
<gene>
    <name evidence="1" type="ORF">HGP29_06390</name>
</gene>
<dbReference type="Gene3D" id="3.40.630.10">
    <property type="entry name" value="Zn peptidases"/>
    <property type="match status" value="1"/>
</dbReference>
<sequence length="572" mass="66314">MQQEQIDQKQLPKKDLNWETVFETSDGTKTVTYQEGIAYYKKLAKHFDQFHLLNFGTTDAGKPLHLGVLSPEGSYLPSNFKTKNVLLINNAIHPGEPDGVEASMMLVRDILEKKVDFELKNTIIAIIPFYNIGGALNRNTGTRANQDGPEEYGFRGNAQNLDLNRDFIKMDSKNMWAFAEIFRLTKPDLFIDTHVSNGADYQYTLTYLASHEDKLGVVGEFVRDKMNPYMEQAMDKDGYPIVPYVNVWGTTPDKGYVQFFDSPRYSSGYAALFNVPSYVVETHMLKPYKERTLATYGFLKHAVKFLESNGEALNLAKKQQFSLDSMATALPVNWEADMTQADTLLFKGYEGVMKKSEVSGFSRLFYDRTKPYEKAIPYYNALKVTEVATIPNYYVIPMGWSKIVDYLKQNNIKVKQFKRDQALKVKVTYIDEYETVKTPYESHYLHYNIKTSTREEEVKVRKGDYIVKTNQPFVRFIIETLTPSAKDSYFAWNFFDAILQQKEHFSAYVFEDKAKQYLDEDPELKKAFDEALKKDASLRKNGYKQLEFIYDQTNHKEKSFMRYPIYSVYTEK</sequence>
<proteinExistence type="predicted"/>